<sequence>MPNLLKKVSQISHFLLKILEPKNNKEILIFHPDLDLQIPTRIPT</sequence>
<gene>
    <name evidence="1" type="ORF">RFULGI_LOCUS504</name>
</gene>
<accession>A0A9N8VIM2</accession>
<evidence type="ECO:0000313" key="1">
    <source>
        <dbReference type="EMBL" id="CAG8456953.1"/>
    </source>
</evidence>
<feature type="non-terminal residue" evidence="1">
    <location>
        <position position="44"/>
    </location>
</feature>
<comment type="caution">
    <text evidence="1">The sequence shown here is derived from an EMBL/GenBank/DDBJ whole genome shotgun (WGS) entry which is preliminary data.</text>
</comment>
<dbReference type="Proteomes" id="UP000789396">
    <property type="component" value="Unassembled WGS sequence"/>
</dbReference>
<organism evidence="1 2">
    <name type="scientific">Racocetra fulgida</name>
    <dbReference type="NCBI Taxonomy" id="60492"/>
    <lineage>
        <taxon>Eukaryota</taxon>
        <taxon>Fungi</taxon>
        <taxon>Fungi incertae sedis</taxon>
        <taxon>Mucoromycota</taxon>
        <taxon>Glomeromycotina</taxon>
        <taxon>Glomeromycetes</taxon>
        <taxon>Diversisporales</taxon>
        <taxon>Gigasporaceae</taxon>
        <taxon>Racocetra</taxon>
    </lineage>
</organism>
<protein>
    <submittedName>
        <fullName evidence="1">1493_t:CDS:1</fullName>
    </submittedName>
</protein>
<reference evidence="1" key="1">
    <citation type="submission" date="2021-06" db="EMBL/GenBank/DDBJ databases">
        <authorList>
            <person name="Kallberg Y."/>
            <person name="Tangrot J."/>
            <person name="Rosling A."/>
        </authorList>
    </citation>
    <scope>NUCLEOTIDE SEQUENCE</scope>
    <source>
        <strain evidence="1">IN212</strain>
    </source>
</reference>
<dbReference type="EMBL" id="CAJVPZ010000198">
    <property type="protein sequence ID" value="CAG8456953.1"/>
    <property type="molecule type" value="Genomic_DNA"/>
</dbReference>
<name>A0A9N8VIM2_9GLOM</name>
<evidence type="ECO:0000313" key="2">
    <source>
        <dbReference type="Proteomes" id="UP000789396"/>
    </source>
</evidence>
<keyword evidence="2" id="KW-1185">Reference proteome</keyword>
<proteinExistence type="predicted"/>
<dbReference type="AlphaFoldDB" id="A0A9N8VIM2"/>